<dbReference type="SUPFAM" id="SSF56112">
    <property type="entry name" value="Protein kinase-like (PK-like)"/>
    <property type="match status" value="1"/>
</dbReference>
<keyword evidence="3" id="KW-1185">Reference proteome</keyword>
<dbReference type="InterPro" id="IPR051681">
    <property type="entry name" value="Ser/Thr_Kinases-Pseudokinases"/>
</dbReference>
<dbReference type="InterPro" id="IPR008271">
    <property type="entry name" value="Ser/Thr_kinase_AS"/>
</dbReference>
<dbReference type="PANTHER" id="PTHR44329">
    <property type="entry name" value="SERINE/THREONINE-PROTEIN KINASE TNNI3K-RELATED"/>
    <property type="match status" value="1"/>
</dbReference>
<dbReference type="SMART" id="SM00220">
    <property type="entry name" value="S_TKc"/>
    <property type="match status" value="1"/>
</dbReference>
<dbReference type="GO" id="GO:0004674">
    <property type="term" value="F:protein serine/threonine kinase activity"/>
    <property type="evidence" value="ECO:0007669"/>
    <property type="project" value="TreeGrafter"/>
</dbReference>
<dbReference type="InterPro" id="IPR011009">
    <property type="entry name" value="Kinase-like_dom_sf"/>
</dbReference>
<accession>M2QIQ6</accession>
<dbReference type="AlphaFoldDB" id="M2QIQ6"/>
<dbReference type="STRING" id="914234.M2QIQ6"/>
<dbReference type="InterPro" id="IPR000719">
    <property type="entry name" value="Prot_kinase_dom"/>
</dbReference>
<feature type="domain" description="Protein kinase" evidence="1">
    <location>
        <begin position="1"/>
        <end position="275"/>
    </location>
</feature>
<proteinExistence type="predicted"/>
<dbReference type="PROSITE" id="PS00108">
    <property type="entry name" value="PROTEIN_KINASE_ST"/>
    <property type="match status" value="1"/>
</dbReference>
<name>M2QIQ6_CERS8</name>
<feature type="non-terminal residue" evidence="2">
    <location>
        <position position="282"/>
    </location>
</feature>
<evidence type="ECO:0000313" key="2">
    <source>
        <dbReference type="EMBL" id="EMD31965.1"/>
    </source>
</evidence>
<dbReference type="Gene3D" id="1.10.510.10">
    <property type="entry name" value="Transferase(Phosphotransferase) domain 1"/>
    <property type="match status" value="1"/>
</dbReference>
<dbReference type="Pfam" id="PF07714">
    <property type="entry name" value="PK_Tyr_Ser-Thr"/>
    <property type="match status" value="1"/>
</dbReference>
<dbReference type="HOGENOM" id="CLU_000288_7_18_1"/>
<evidence type="ECO:0000313" key="3">
    <source>
        <dbReference type="Proteomes" id="UP000016930"/>
    </source>
</evidence>
<dbReference type="OrthoDB" id="346907at2759"/>
<evidence type="ECO:0000259" key="1">
    <source>
        <dbReference type="PROSITE" id="PS50011"/>
    </source>
</evidence>
<dbReference type="GO" id="GO:0005524">
    <property type="term" value="F:ATP binding"/>
    <property type="evidence" value="ECO:0007669"/>
    <property type="project" value="InterPro"/>
</dbReference>
<dbReference type="InterPro" id="IPR001245">
    <property type="entry name" value="Ser-Thr/Tyr_kinase_cat_dom"/>
</dbReference>
<dbReference type="PIRSF" id="PIRSF000654">
    <property type="entry name" value="Integrin-linked_kinase"/>
    <property type="match status" value="1"/>
</dbReference>
<dbReference type="Proteomes" id="UP000016930">
    <property type="component" value="Unassembled WGS sequence"/>
</dbReference>
<reference evidence="2 3" key="1">
    <citation type="journal article" date="2012" name="Proc. Natl. Acad. Sci. U.S.A.">
        <title>Comparative genomics of Ceriporiopsis subvermispora and Phanerochaete chrysosporium provide insight into selective ligninolysis.</title>
        <authorList>
            <person name="Fernandez-Fueyo E."/>
            <person name="Ruiz-Duenas F.J."/>
            <person name="Ferreira P."/>
            <person name="Floudas D."/>
            <person name="Hibbett D.S."/>
            <person name="Canessa P."/>
            <person name="Larrondo L.F."/>
            <person name="James T.Y."/>
            <person name="Seelenfreund D."/>
            <person name="Lobos S."/>
            <person name="Polanco R."/>
            <person name="Tello M."/>
            <person name="Honda Y."/>
            <person name="Watanabe T."/>
            <person name="Watanabe T."/>
            <person name="Ryu J.S."/>
            <person name="Kubicek C.P."/>
            <person name="Schmoll M."/>
            <person name="Gaskell J."/>
            <person name="Hammel K.E."/>
            <person name="St John F.J."/>
            <person name="Vanden Wymelenberg A."/>
            <person name="Sabat G."/>
            <person name="Splinter BonDurant S."/>
            <person name="Syed K."/>
            <person name="Yadav J.S."/>
            <person name="Doddapaneni H."/>
            <person name="Subramanian V."/>
            <person name="Lavin J.L."/>
            <person name="Oguiza J.A."/>
            <person name="Perez G."/>
            <person name="Pisabarro A.G."/>
            <person name="Ramirez L."/>
            <person name="Santoyo F."/>
            <person name="Master E."/>
            <person name="Coutinho P.M."/>
            <person name="Henrissat B."/>
            <person name="Lombard V."/>
            <person name="Magnuson J.K."/>
            <person name="Kuees U."/>
            <person name="Hori C."/>
            <person name="Igarashi K."/>
            <person name="Samejima M."/>
            <person name="Held B.W."/>
            <person name="Barry K.W."/>
            <person name="LaButti K.M."/>
            <person name="Lapidus A."/>
            <person name="Lindquist E.A."/>
            <person name="Lucas S.M."/>
            <person name="Riley R."/>
            <person name="Salamov A.A."/>
            <person name="Hoffmeister D."/>
            <person name="Schwenk D."/>
            <person name="Hadar Y."/>
            <person name="Yarden O."/>
            <person name="de Vries R.P."/>
            <person name="Wiebenga A."/>
            <person name="Stenlid J."/>
            <person name="Eastwood D."/>
            <person name="Grigoriev I.V."/>
            <person name="Berka R.M."/>
            <person name="Blanchette R.A."/>
            <person name="Kersten P."/>
            <person name="Martinez A.T."/>
            <person name="Vicuna R."/>
            <person name="Cullen D."/>
        </authorList>
    </citation>
    <scope>NUCLEOTIDE SEQUENCE [LARGE SCALE GENOMIC DNA]</scope>
    <source>
        <strain evidence="2 3">B</strain>
    </source>
</reference>
<gene>
    <name evidence="2" type="ORF">CERSUDRAFT_59202</name>
</gene>
<sequence>AFGGSSRVFRGQYDTGQVAVKVIATARELSCQESKTKLKRFYGEAIIWRHLRHPNITAFYGVDTSLFALCLISEWMPLGTIAQTLSRKPDMNRIKLLVDIANGLGYLHALDIVHADVKSANVLVNDQHIASLIDFGIATLSTDAAVTFTSMTSTTGTTRWAAPEILDPELVGRKESKFTSECDIYSLSMTMWEVFTGLPPFHHCNNDGTVIHKVMSQKRPTFPPRSVALSVGLTDTIWALMENCWDHNPSRRPVINDVLSVLLSEDSQSEVHPPTWPLELPS</sequence>
<dbReference type="EMBL" id="KB445814">
    <property type="protein sequence ID" value="EMD31965.1"/>
    <property type="molecule type" value="Genomic_DNA"/>
</dbReference>
<organism evidence="2 3">
    <name type="scientific">Ceriporiopsis subvermispora (strain B)</name>
    <name type="common">White-rot fungus</name>
    <name type="synonym">Gelatoporia subvermispora</name>
    <dbReference type="NCBI Taxonomy" id="914234"/>
    <lineage>
        <taxon>Eukaryota</taxon>
        <taxon>Fungi</taxon>
        <taxon>Dikarya</taxon>
        <taxon>Basidiomycota</taxon>
        <taxon>Agaricomycotina</taxon>
        <taxon>Agaricomycetes</taxon>
        <taxon>Polyporales</taxon>
        <taxon>Gelatoporiaceae</taxon>
        <taxon>Gelatoporia</taxon>
    </lineage>
</organism>
<dbReference type="PROSITE" id="PS50011">
    <property type="entry name" value="PROTEIN_KINASE_DOM"/>
    <property type="match status" value="1"/>
</dbReference>
<protein>
    <recommendedName>
        <fullName evidence="1">Protein kinase domain-containing protein</fullName>
    </recommendedName>
</protein>